<feature type="transmembrane region" description="Helical" evidence="1">
    <location>
        <begin position="6"/>
        <end position="24"/>
    </location>
</feature>
<evidence type="ECO:0000313" key="3">
    <source>
        <dbReference type="Proteomes" id="UP001434883"/>
    </source>
</evidence>
<comment type="caution">
    <text evidence="2">The sequence shown here is derived from an EMBL/GenBank/DDBJ whole genome shotgun (WGS) entry which is preliminary data.</text>
</comment>
<reference evidence="2 3" key="1">
    <citation type="submission" date="2021-06" db="EMBL/GenBank/DDBJ databases">
        <authorList>
            <person name="Palmer J.M."/>
        </authorList>
    </citation>
    <scope>NUCLEOTIDE SEQUENCE [LARGE SCALE GENOMIC DNA]</scope>
    <source>
        <strain evidence="2 3">XC_2019</strain>
        <tissue evidence="2">Muscle</tissue>
    </source>
</reference>
<keyword evidence="1" id="KW-0472">Membrane</keyword>
<dbReference type="Proteomes" id="UP001434883">
    <property type="component" value="Unassembled WGS sequence"/>
</dbReference>
<proteinExistence type="predicted"/>
<dbReference type="PANTHER" id="PTHR12844">
    <property type="entry name" value="CONNECTOR ENCHANCER OF KINASE SUPPRESSOR OF RAS"/>
    <property type="match status" value="1"/>
</dbReference>
<dbReference type="SUPFAM" id="SSF50156">
    <property type="entry name" value="PDZ domain-like"/>
    <property type="match status" value="1"/>
</dbReference>
<dbReference type="EMBL" id="JAHRIN010081509">
    <property type="protein sequence ID" value="MEQ2219824.1"/>
    <property type="molecule type" value="Genomic_DNA"/>
</dbReference>
<name>A0ABV0SHQ7_9TELE</name>
<dbReference type="InterPro" id="IPR051566">
    <property type="entry name" value="CNKSR"/>
</dbReference>
<evidence type="ECO:0008006" key="4">
    <source>
        <dbReference type="Google" id="ProtNLM"/>
    </source>
</evidence>
<dbReference type="InterPro" id="IPR036034">
    <property type="entry name" value="PDZ_sf"/>
</dbReference>
<keyword evidence="1" id="KW-0812">Transmembrane</keyword>
<dbReference type="PANTHER" id="PTHR12844:SF10">
    <property type="entry name" value="CONNECTOR ENHANCER OF KINASE SUPPRESSOR OF RAS 1"/>
    <property type="match status" value="1"/>
</dbReference>
<feature type="non-terminal residue" evidence="2">
    <location>
        <position position="1"/>
    </location>
</feature>
<evidence type="ECO:0000313" key="2">
    <source>
        <dbReference type="EMBL" id="MEQ2219824.1"/>
    </source>
</evidence>
<keyword evidence="3" id="KW-1185">Reference proteome</keyword>
<dbReference type="Gene3D" id="2.30.42.10">
    <property type="match status" value="1"/>
</dbReference>
<keyword evidence="1" id="KW-1133">Transmembrane helix</keyword>
<evidence type="ECO:0000256" key="1">
    <source>
        <dbReference type="SAM" id="Phobius"/>
    </source>
</evidence>
<gene>
    <name evidence="2" type="ORF">XENOCAPTIV_024833</name>
</gene>
<accession>A0ABV0SHQ7</accession>
<sequence length="109" mass="12321">LYCAKSNWFCVAAAPCLCFISLLLQPSTDAYLRILSGDEVIQVNDQIVVGWSRANLIKKLRENPNGVTLVLKKIAGTVQHKHSIQIPIVKVSDFLRARLHTTNRFKKQF</sequence>
<protein>
    <recommendedName>
        <fullName evidence="4">PDZ domain-containing protein</fullName>
    </recommendedName>
</protein>
<organism evidence="2 3">
    <name type="scientific">Xenoophorus captivus</name>
    <dbReference type="NCBI Taxonomy" id="1517983"/>
    <lineage>
        <taxon>Eukaryota</taxon>
        <taxon>Metazoa</taxon>
        <taxon>Chordata</taxon>
        <taxon>Craniata</taxon>
        <taxon>Vertebrata</taxon>
        <taxon>Euteleostomi</taxon>
        <taxon>Actinopterygii</taxon>
        <taxon>Neopterygii</taxon>
        <taxon>Teleostei</taxon>
        <taxon>Neoteleostei</taxon>
        <taxon>Acanthomorphata</taxon>
        <taxon>Ovalentaria</taxon>
        <taxon>Atherinomorphae</taxon>
        <taxon>Cyprinodontiformes</taxon>
        <taxon>Goodeidae</taxon>
        <taxon>Xenoophorus</taxon>
    </lineage>
</organism>